<evidence type="ECO:0000256" key="1">
    <source>
        <dbReference type="SAM" id="Phobius"/>
    </source>
</evidence>
<name>Q0F285_9PROT</name>
<sequence>MIRNLFLALFFFFGPALLMFMLRNIILLLRIWLVVRNQRNQQQDVIDITPVERNRAPRWFYLVAAVLGVASAVAGFMYLQTVDSERRVYVPAHMGEQGEIVPGHWQSLPPAPK</sequence>
<accession>Q0F285</accession>
<proteinExistence type="predicted"/>
<feature type="transmembrane region" description="Helical" evidence="1">
    <location>
        <begin position="59"/>
        <end position="79"/>
    </location>
</feature>
<dbReference type="STRING" id="314344.AL013_01130"/>
<reference evidence="2 3" key="1">
    <citation type="submission" date="2006-09" db="EMBL/GenBank/DDBJ databases">
        <authorList>
            <person name="Emerson D."/>
            <person name="Ferriera S."/>
            <person name="Johnson J."/>
            <person name="Kravitz S."/>
            <person name="Halpern A."/>
            <person name="Remington K."/>
            <person name="Beeson K."/>
            <person name="Tran B."/>
            <person name="Rogers Y.-H."/>
            <person name="Friedman R."/>
            <person name="Venter J.C."/>
        </authorList>
    </citation>
    <scope>NUCLEOTIDE SEQUENCE [LARGE SCALE GENOMIC DNA]</scope>
    <source>
        <strain evidence="2 3">PV-1</strain>
    </source>
</reference>
<dbReference type="InParanoid" id="Q0F285"/>
<keyword evidence="1" id="KW-0812">Transmembrane</keyword>
<keyword evidence="1" id="KW-0472">Membrane</keyword>
<dbReference type="HOGENOM" id="CLU_2130481_0_0_0"/>
<organism evidence="2 3">
    <name type="scientific">Mariprofundus ferrooxydans PV-1</name>
    <dbReference type="NCBI Taxonomy" id="314345"/>
    <lineage>
        <taxon>Bacteria</taxon>
        <taxon>Pseudomonadati</taxon>
        <taxon>Pseudomonadota</taxon>
        <taxon>Candidatius Mariprofundia</taxon>
        <taxon>Mariprofundales</taxon>
        <taxon>Mariprofundaceae</taxon>
        <taxon>Mariprofundus</taxon>
    </lineage>
</organism>
<keyword evidence="3" id="KW-1185">Reference proteome</keyword>
<dbReference type="RefSeq" id="WP_009850684.1">
    <property type="nucleotide sequence ID" value="NZ_DS022295.1"/>
</dbReference>
<keyword evidence="1" id="KW-1133">Transmembrane helix</keyword>
<dbReference type="OrthoDB" id="5295530at2"/>
<protein>
    <submittedName>
        <fullName evidence="2">Uncharacterized protein</fullName>
    </submittedName>
</protein>
<feature type="transmembrane region" description="Helical" evidence="1">
    <location>
        <begin position="6"/>
        <end position="33"/>
    </location>
</feature>
<comment type="caution">
    <text evidence="2">The sequence shown here is derived from an EMBL/GenBank/DDBJ whole genome shotgun (WGS) entry which is preliminary data.</text>
</comment>
<dbReference type="Proteomes" id="UP000005297">
    <property type="component" value="Unassembled WGS sequence"/>
</dbReference>
<dbReference type="AlphaFoldDB" id="Q0F285"/>
<evidence type="ECO:0000313" key="3">
    <source>
        <dbReference type="Proteomes" id="UP000005297"/>
    </source>
</evidence>
<dbReference type="EMBL" id="AATS01000002">
    <property type="protein sequence ID" value="EAU55665.1"/>
    <property type="molecule type" value="Genomic_DNA"/>
</dbReference>
<gene>
    <name evidence="2" type="ORF">SPV1_01917</name>
</gene>
<evidence type="ECO:0000313" key="2">
    <source>
        <dbReference type="EMBL" id="EAU55665.1"/>
    </source>
</evidence>